<dbReference type="Proteomes" id="UP000799539">
    <property type="component" value="Unassembled WGS sequence"/>
</dbReference>
<feature type="region of interest" description="Disordered" evidence="1">
    <location>
        <begin position="257"/>
        <end position="276"/>
    </location>
</feature>
<reference evidence="2" key="1">
    <citation type="journal article" date="2020" name="Stud. Mycol.">
        <title>101 Dothideomycetes genomes: a test case for predicting lifestyles and emergence of pathogens.</title>
        <authorList>
            <person name="Haridas S."/>
            <person name="Albert R."/>
            <person name="Binder M."/>
            <person name="Bloem J."/>
            <person name="Labutti K."/>
            <person name="Salamov A."/>
            <person name="Andreopoulos B."/>
            <person name="Baker S."/>
            <person name="Barry K."/>
            <person name="Bills G."/>
            <person name="Bluhm B."/>
            <person name="Cannon C."/>
            <person name="Castanera R."/>
            <person name="Culley D."/>
            <person name="Daum C."/>
            <person name="Ezra D."/>
            <person name="Gonzalez J."/>
            <person name="Henrissat B."/>
            <person name="Kuo A."/>
            <person name="Liang C."/>
            <person name="Lipzen A."/>
            <person name="Lutzoni F."/>
            <person name="Magnuson J."/>
            <person name="Mondo S."/>
            <person name="Nolan M."/>
            <person name="Ohm R."/>
            <person name="Pangilinan J."/>
            <person name="Park H.-J."/>
            <person name="Ramirez L."/>
            <person name="Alfaro M."/>
            <person name="Sun H."/>
            <person name="Tritt A."/>
            <person name="Yoshinaga Y."/>
            <person name="Zwiers L.-H."/>
            <person name="Turgeon B."/>
            <person name="Goodwin S."/>
            <person name="Spatafora J."/>
            <person name="Crous P."/>
            <person name="Grigoriev I."/>
        </authorList>
    </citation>
    <scope>NUCLEOTIDE SEQUENCE</scope>
    <source>
        <strain evidence="2">SCOH1-5</strain>
    </source>
</reference>
<evidence type="ECO:0000313" key="2">
    <source>
        <dbReference type="EMBL" id="KAF2217066.1"/>
    </source>
</evidence>
<dbReference type="EMBL" id="ML992663">
    <property type="protein sequence ID" value="KAF2217066.1"/>
    <property type="molecule type" value="Genomic_DNA"/>
</dbReference>
<dbReference type="PANTHER" id="PTHR42085:SF8">
    <property type="entry name" value="F-BOX DOMAIN-CONTAINING PROTEIN"/>
    <property type="match status" value="1"/>
</dbReference>
<proteinExistence type="predicted"/>
<keyword evidence="3" id="KW-1185">Reference proteome</keyword>
<sequence>MAYPSKRKAVNQLTGPSASKRQVIESVFIQCNINKRKAIEPSTTPAPKRFECGNVEAIDDFHKVRSSMLGKYTTNDIPLDLQNYDTIQTRHDKGHKLTFFDLAPEIRNQIYSLSLRNVEGVAVTSKDPNKVEPALLFASKKIRQEARCMFYYNNSFQSDDIDVAIGFLRALHRPQRKVIQSFKIGDPFKAAETPIEAQLEDARLDKYWADYNQKPGSAKRRAAKDKLHTTLNKSPRAFKKHGPPPTPILPPGMEYLLKHPSNNPNPRQQKANPDKPRMLQATKRALQRANLALGPKALNDIVIKVEMLVHLPIDESRPIVAIGRAREEWREIVMREIDDYKSLEVTRKVYVMPVTAIEKRGRAFKV</sequence>
<evidence type="ECO:0000256" key="1">
    <source>
        <dbReference type="SAM" id="MobiDB-lite"/>
    </source>
</evidence>
<dbReference type="InterPro" id="IPR038883">
    <property type="entry name" value="AN11006-like"/>
</dbReference>
<feature type="region of interest" description="Disordered" evidence="1">
    <location>
        <begin position="232"/>
        <end position="252"/>
    </location>
</feature>
<organism evidence="2 3">
    <name type="scientific">Cercospora zeae-maydis SCOH1-5</name>
    <dbReference type="NCBI Taxonomy" id="717836"/>
    <lineage>
        <taxon>Eukaryota</taxon>
        <taxon>Fungi</taxon>
        <taxon>Dikarya</taxon>
        <taxon>Ascomycota</taxon>
        <taxon>Pezizomycotina</taxon>
        <taxon>Dothideomycetes</taxon>
        <taxon>Dothideomycetidae</taxon>
        <taxon>Mycosphaerellales</taxon>
        <taxon>Mycosphaerellaceae</taxon>
        <taxon>Cercospora</taxon>
    </lineage>
</organism>
<dbReference type="AlphaFoldDB" id="A0A6A6FU99"/>
<dbReference type="OrthoDB" id="5372935at2759"/>
<evidence type="ECO:0000313" key="3">
    <source>
        <dbReference type="Proteomes" id="UP000799539"/>
    </source>
</evidence>
<gene>
    <name evidence="2" type="ORF">CERZMDRAFT_81045</name>
</gene>
<protein>
    <submittedName>
        <fullName evidence="2">Uncharacterized protein</fullName>
    </submittedName>
</protein>
<dbReference type="PANTHER" id="PTHR42085">
    <property type="entry name" value="F-BOX DOMAIN-CONTAINING PROTEIN"/>
    <property type="match status" value="1"/>
</dbReference>
<accession>A0A6A6FU99</accession>
<name>A0A6A6FU99_9PEZI</name>
<feature type="compositionally biased region" description="Polar residues" evidence="1">
    <location>
        <begin position="260"/>
        <end position="271"/>
    </location>
</feature>